<keyword evidence="2" id="KW-1185">Reference proteome</keyword>
<gene>
    <name evidence="1" type="ORF">JHL16_10840</name>
</gene>
<organism evidence="1 2">
    <name type="scientific">Taklimakanibacter albus</name>
    <dbReference type="NCBI Taxonomy" id="2800327"/>
    <lineage>
        <taxon>Bacteria</taxon>
        <taxon>Pseudomonadati</taxon>
        <taxon>Pseudomonadota</taxon>
        <taxon>Alphaproteobacteria</taxon>
        <taxon>Hyphomicrobiales</taxon>
        <taxon>Aestuariivirgaceae</taxon>
        <taxon>Taklimakanibacter</taxon>
    </lineage>
</organism>
<accession>A0ACC5R2H3</accession>
<sequence length="133" mass="14415">MYKGDITPAEAHDRLTKNPNAVLIDVRTEPEWAFVGVPAVDRLIRLSWQSYPQMQVNGDFAKQIEDSGIAPDTEILCICRSGARSANAAAALTKAGFTNCWNVAQGFEGDRDGLGHRGMVGGWKAAGLPWIQS</sequence>
<name>A0ACC5R2H3_9HYPH</name>
<protein>
    <submittedName>
        <fullName evidence="1">Rhodanese-like domain-containing protein</fullName>
    </submittedName>
</protein>
<proteinExistence type="predicted"/>
<comment type="caution">
    <text evidence="1">The sequence shown here is derived from an EMBL/GenBank/DDBJ whole genome shotgun (WGS) entry which is preliminary data.</text>
</comment>
<dbReference type="Proteomes" id="UP000616151">
    <property type="component" value="Unassembled WGS sequence"/>
</dbReference>
<evidence type="ECO:0000313" key="1">
    <source>
        <dbReference type="EMBL" id="MBK1866851.1"/>
    </source>
</evidence>
<evidence type="ECO:0000313" key="2">
    <source>
        <dbReference type="Proteomes" id="UP000616151"/>
    </source>
</evidence>
<reference evidence="1" key="1">
    <citation type="submission" date="2021-01" db="EMBL/GenBank/DDBJ databases">
        <authorList>
            <person name="Sun Q."/>
        </authorList>
    </citation>
    <scope>NUCLEOTIDE SEQUENCE</scope>
    <source>
        <strain evidence="1">YIM B02566</strain>
    </source>
</reference>
<dbReference type="EMBL" id="JAENHL010000006">
    <property type="protein sequence ID" value="MBK1866851.1"/>
    <property type="molecule type" value="Genomic_DNA"/>
</dbReference>